<evidence type="ECO:0000313" key="1">
    <source>
        <dbReference type="EMBL" id="KAF2499843.1"/>
    </source>
</evidence>
<reference evidence="1" key="1">
    <citation type="journal article" date="2020" name="Stud. Mycol.">
        <title>101 Dothideomycetes genomes: a test case for predicting lifestyles and emergence of pathogens.</title>
        <authorList>
            <person name="Haridas S."/>
            <person name="Albert R."/>
            <person name="Binder M."/>
            <person name="Bloem J."/>
            <person name="Labutti K."/>
            <person name="Salamov A."/>
            <person name="Andreopoulos B."/>
            <person name="Baker S."/>
            <person name="Barry K."/>
            <person name="Bills G."/>
            <person name="Bluhm B."/>
            <person name="Cannon C."/>
            <person name="Castanera R."/>
            <person name="Culley D."/>
            <person name="Daum C."/>
            <person name="Ezra D."/>
            <person name="Gonzalez J."/>
            <person name="Henrissat B."/>
            <person name="Kuo A."/>
            <person name="Liang C."/>
            <person name="Lipzen A."/>
            <person name="Lutzoni F."/>
            <person name="Magnuson J."/>
            <person name="Mondo S."/>
            <person name="Nolan M."/>
            <person name="Ohm R."/>
            <person name="Pangilinan J."/>
            <person name="Park H.-J."/>
            <person name="Ramirez L."/>
            <person name="Alfaro M."/>
            <person name="Sun H."/>
            <person name="Tritt A."/>
            <person name="Yoshinaga Y."/>
            <person name="Zwiers L.-H."/>
            <person name="Turgeon B."/>
            <person name="Goodwin S."/>
            <person name="Spatafora J."/>
            <person name="Crous P."/>
            <person name="Grigoriev I."/>
        </authorList>
    </citation>
    <scope>NUCLEOTIDE SEQUENCE</scope>
    <source>
        <strain evidence="1">CBS 269.34</strain>
    </source>
</reference>
<keyword evidence="2" id="KW-1185">Reference proteome</keyword>
<sequence>MHRIIIVRHGSVSAASACEASHRSSLVLCFFVCLSGHMTPLVVKDHGAHVLAVRFFCWGGIKPRPPSSFVSFCREGLGAGSIKKHTQQLIMVWSSLRGVGSKAAGSARVCGCWLLEGGVKTHVSYSQWCGGWGSGVQNWQHPNIMGWVERACSQHHA</sequence>
<proteinExistence type="predicted"/>
<dbReference type="EMBL" id="MU004184">
    <property type="protein sequence ID" value="KAF2499843.1"/>
    <property type="molecule type" value="Genomic_DNA"/>
</dbReference>
<accession>A0A6A6R7X9</accession>
<dbReference type="AlphaFoldDB" id="A0A6A6R7X9"/>
<dbReference type="Proteomes" id="UP000799750">
    <property type="component" value="Unassembled WGS sequence"/>
</dbReference>
<evidence type="ECO:0000313" key="2">
    <source>
        <dbReference type="Proteomes" id="UP000799750"/>
    </source>
</evidence>
<gene>
    <name evidence="1" type="ORF">BU16DRAFT_284918</name>
</gene>
<name>A0A6A6R7X9_9PEZI</name>
<protein>
    <submittedName>
        <fullName evidence="1">Uncharacterized protein</fullName>
    </submittedName>
</protein>
<organism evidence="1 2">
    <name type="scientific">Lophium mytilinum</name>
    <dbReference type="NCBI Taxonomy" id="390894"/>
    <lineage>
        <taxon>Eukaryota</taxon>
        <taxon>Fungi</taxon>
        <taxon>Dikarya</taxon>
        <taxon>Ascomycota</taxon>
        <taxon>Pezizomycotina</taxon>
        <taxon>Dothideomycetes</taxon>
        <taxon>Pleosporomycetidae</taxon>
        <taxon>Mytilinidiales</taxon>
        <taxon>Mytilinidiaceae</taxon>
        <taxon>Lophium</taxon>
    </lineage>
</organism>